<dbReference type="RefSeq" id="WP_054067843.1">
    <property type="nucleotide sequence ID" value="NZ_CP020121.1"/>
</dbReference>
<gene>
    <name evidence="2" type="ORF">B5M06_14835</name>
</gene>
<dbReference type="InterPro" id="IPR017029">
    <property type="entry name" value="Phage_head_put"/>
</dbReference>
<dbReference type="KEGG" id="cke:B5M06_14835"/>
<proteinExistence type="predicted"/>
<accession>A0A1V0BHB5</accession>
<protein>
    <recommendedName>
        <fullName evidence="1">Phage head morphogenesis domain-containing protein</fullName>
    </recommendedName>
</protein>
<feature type="domain" description="Phage head morphogenesis" evidence="1">
    <location>
        <begin position="148"/>
        <end position="270"/>
    </location>
</feature>
<organism evidence="2 3">
    <name type="scientific">Comamonas kerstersii</name>
    <dbReference type="NCBI Taxonomy" id="225992"/>
    <lineage>
        <taxon>Bacteria</taxon>
        <taxon>Pseudomonadati</taxon>
        <taxon>Pseudomonadota</taxon>
        <taxon>Betaproteobacteria</taxon>
        <taxon>Burkholderiales</taxon>
        <taxon>Comamonadaceae</taxon>
        <taxon>Comamonas</taxon>
    </lineage>
</organism>
<name>A0A1V0BHB5_9BURK</name>
<dbReference type="PIRSF" id="PIRSF034565">
    <property type="entry name" value="UCP034565"/>
    <property type="match status" value="1"/>
</dbReference>
<evidence type="ECO:0000259" key="1">
    <source>
        <dbReference type="Pfam" id="PF04233"/>
    </source>
</evidence>
<sequence length="369" mass="41405">MPSINDLLQDESIRHQVALQGYTTNVLHRLLAVLNRSDKRLMAELAEKLADFDPTLFSMERLESLLTSVRSLSAATYAELGQELTKELREFVGYEVSYQHQMLTEHLPVAVHVAAVSAEQVYAAAMARPFQGVLLKGVWADLDRNKMQRVRQTIAQGFVEGKTTDQIIRELRGTRAKGYSDGIIERDRRDVEAVVRTAVAHTAGVAQDNVMQANTDLLKALQWSATLDLRTSPQCRIRDRKLYTPDEHKPIGHKVPWGAGPGRLHWRCRSGQVPVLKSFKELGIDVPEIEVGDKTRASMDGQLPADTSYADWIKKQSAARQDEVLGPTRGRLLRQGKLEMADLYSARGELLTLDDLRKRDAEAFKRAGL</sequence>
<reference evidence="2 3" key="1">
    <citation type="submission" date="2017-03" db="EMBL/GenBank/DDBJ databases">
        <title>Rapid Whole Genome Sequencing of Comamonas kerstersii Causing Continuous ambulatory Peritoneal Dialysis-Associated Peritonitis.</title>
        <authorList>
            <person name="Zheng B."/>
        </authorList>
    </citation>
    <scope>NUCLEOTIDE SEQUENCE [LARGE SCALE GENOMIC DNA]</scope>
    <source>
        <strain evidence="2 3">8943</strain>
    </source>
</reference>
<evidence type="ECO:0000313" key="2">
    <source>
        <dbReference type="EMBL" id="AQZ99335.1"/>
    </source>
</evidence>
<dbReference type="Pfam" id="PF04233">
    <property type="entry name" value="Phage_Mu_F"/>
    <property type="match status" value="1"/>
</dbReference>
<dbReference type="OrthoDB" id="8614104at2"/>
<dbReference type="Proteomes" id="UP000242792">
    <property type="component" value="Chromosome"/>
</dbReference>
<dbReference type="EMBL" id="CP020121">
    <property type="protein sequence ID" value="AQZ99335.1"/>
    <property type="molecule type" value="Genomic_DNA"/>
</dbReference>
<dbReference type="GeneID" id="83040586"/>
<dbReference type="AlphaFoldDB" id="A0A1V0BHB5"/>
<evidence type="ECO:0000313" key="3">
    <source>
        <dbReference type="Proteomes" id="UP000242792"/>
    </source>
</evidence>
<dbReference type="InterPro" id="IPR006528">
    <property type="entry name" value="Phage_head_morphogenesis_dom"/>
</dbReference>